<feature type="region of interest" description="Disordered" evidence="1">
    <location>
        <begin position="162"/>
        <end position="190"/>
    </location>
</feature>
<evidence type="ECO:0000256" key="1">
    <source>
        <dbReference type="SAM" id="MobiDB-lite"/>
    </source>
</evidence>
<proteinExistence type="predicted"/>
<evidence type="ECO:0000313" key="3">
    <source>
        <dbReference type="EMBL" id="PQB08040.1"/>
    </source>
</evidence>
<dbReference type="AlphaFoldDB" id="A0A2S7KZJ0"/>
<dbReference type="OrthoDB" id="1068986at2"/>
<feature type="chain" id="PRO_5015691306" evidence="2">
    <location>
        <begin position="19"/>
        <end position="290"/>
    </location>
</feature>
<dbReference type="EMBL" id="MQUA01000013">
    <property type="protein sequence ID" value="PQB08040.1"/>
    <property type="molecule type" value="Genomic_DNA"/>
</dbReference>
<reference evidence="3 4" key="1">
    <citation type="submission" date="2016-11" db="EMBL/GenBank/DDBJ databases">
        <title>Trade-off between light-utilization and light-protection in marine flavobacteria.</title>
        <authorList>
            <person name="Kumagai Y."/>
        </authorList>
    </citation>
    <scope>NUCLEOTIDE SEQUENCE [LARGE SCALE GENOMIC DNA]</scope>
    <source>
        <strain evidence="3 4">ATCC 700397</strain>
    </source>
</reference>
<name>A0A2S7KZJ0_9FLAO</name>
<dbReference type="Proteomes" id="UP000239522">
    <property type="component" value="Unassembled WGS sequence"/>
</dbReference>
<accession>A0A2S7KZJ0</accession>
<keyword evidence="4" id="KW-1185">Reference proteome</keyword>
<dbReference type="InterPro" id="IPR005901">
    <property type="entry name" value="GLPGLI"/>
</dbReference>
<feature type="compositionally biased region" description="Basic and acidic residues" evidence="1">
    <location>
        <begin position="170"/>
        <end position="190"/>
    </location>
</feature>
<comment type="caution">
    <text evidence="3">The sequence shown here is derived from an EMBL/GenBank/DDBJ whole genome shotgun (WGS) entry which is preliminary data.</text>
</comment>
<keyword evidence="2" id="KW-0732">Signal</keyword>
<feature type="signal peptide" evidence="2">
    <location>
        <begin position="1"/>
        <end position="18"/>
    </location>
</feature>
<protein>
    <submittedName>
        <fullName evidence="3">Uncharacterized protein</fullName>
    </submittedName>
</protein>
<dbReference type="RefSeq" id="WP_104810244.1">
    <property type="nucleotide sequence ID" value="NZ_MQUA01000013.1"/>
</dbReference>
<organism evidence="3 4">
    <name type="scientific">Polaribacter filamentus</name>
    <dbReference type="NCBI Taxonomy" id="53483"/>
    <lineage>
        <taxon>Bacteria</taxon>
        <taxon>Pseudomonadati</taxon>
        <taxon>Bacteroidota</taxon>
        <taxon>Flavobacteriia</taxon>
        <taxon>Flavobacteriales</taxon>
        <taxon>Flavobacteriaceae</taxon>
    </lineage>
</organism>
<evidence type="ECO:0000313" key="4">
    <source>
        <dbReference type="Proteomes" id="UP000239522"/>
    </source>
</evidence>
<dbReference type="NCBIfam" id="TIGR01200">
    <property type="entry name" value="GLPGLI"/>
    <property type="match status" value="1"/>
</dbReference>
<dbReference type="Pfam" id="PF09697">
    <property type="entry name" value="Porph_ging"/>
    <property type="match status" value="1"/>
</dbReference>
<evidence type="ECO:0000256" key="2">
    <source>
        <dbReference type="SAM" id="SignalP"/>
    </source>
</evidence>
<gene>
    <name evidence="3" type="ORF">BST83_13440</name>
</gene>
<sequence length="290" mass="32598">MKSIFTLFIAFLTVTTFAQKDFQGKAIYMSKTTMDMSSFGGRGGGQMTEARKKEIADRMKSILEKTFILSFDKTSSIYKQDEQLASPTAGGGSGFMAMMAGSSVEYKNTKDLIALEETEFFGKKFLVSDKMETPKWELGSETKQIGNYTCFKATLMQDADPTDWTNMRRRGNDEDKKGEAKKDSSNVVKVSEEFERPEQIEVVAWYTPQIPVNNGPGEHWGLPGLILEINSGRTTILCTEIILNPSEKEVIEAPSKGKEITREKYNETVKTKMEEMRQNFQGGRGSRGRN</sequence>